<feature type="domain" description="SEA" evidence="1">
    <location>
        <begin position="41"/>
        <end position="154"/>
    </location>
</feature>
<protein>
    <submittedName>
        <fullName evidence="2">Mucin 16, cell surface associated</fullName>
    </submittedName>
</protein>
<dbReference type="OrthoDB" id="9947814at2759"/>
<dbReference type="PANTHER" id="PTHR14672:SF1">
    <property type="entry name" value="MUCIN-16"/>
    <property type="match status" value="1"/>
</dbReference>
<dbReference type="SUPFAM" id="SSF82671">
    <property type="entry name" value="SEA domain"/>
    <property type="match status" value="1"/>
</dbReference>
<dbReference type="InterPro" id="IPR000082">
    <property type="entry name" value="SEA_dom"/>
</dbReference>
<accession>A0A8T1T1J3</accession>
<proteinExistence type="predicted"/>
<reference evidence="2 3" key="1">
    <citation type="journal article" date="2020" name="G3 (Bethesda)">
        <title>Draft Genome of the Common Snapping Turtle, Chelydra serpentina, a Model for Phenotypic Plasticity in Reptiles.</title>
        <authorList>
            <person name="Das D."/>
            <person name="Singh S.K."/>
            <person name="Bierstedt J."/>
            <person name="Erickson A."/>
            <person name="Galli G.L.J."/>
            <person name="Crossley D.A. 2nd"/>
            <person name="Rhen T."/>
        </authorList>
    </citation>
    <scope>NUCLEOTIDE SEQUENCE [LARGE SCALE GENOMIC DNA]</scope>
    <source>
        <strain evidence="2">KW</strain>
    </source>
</reference>
<evidence type="ECO:0000259" key="1">
    <source>
        <dbReference type="PROSITE" id="PS50024"/>
    </source>
</evidence>
<evidence type="ECO:0000313" key="3">
    <source>
        <dbReference type="Proteomes" id="UP000765507"/>
    </source>
</evidence>
<dbReference type="InterPro" id="IPR036364">
    <property type="entry name" value="SEA_dom_sf"/>
</dbReference>
<evidence type="ECO:0000313" key="2">
    <source>
        <dbReference type="EMBL" id="KAG6934817.1"/>
    </source>
</evidence>
<comment type="caution">
    <text evidence="2">The sequence shown here is derived from an EMBL/GenBank/DDBJ whole genome shotgun (WGS) entry which is preliminary data.</text>
</comment>
<dbReference type="PANTHER" id="PTHR14672">
    <property type="entry name" value="MUCIN-16"/>
    <property type="match status" value="1"/>
</dbReference>
<gene>
    <name evidence="2" type="ORF">G0U57_016228</name>
</gene>
<sequence length="169" mass="18476">MTKGITTLGAYTLEKNSLYVNGFRLSDIATTTKPPPTVALENVGYLLNFKIINVNLTNSDPKSSAYQALQKDIADQINQLYKKSDLQGRFLYCSVTGLRIGSVLVECNCFFKPALNHSEETVLSAFQEGTRNASAQWLGGSYQLQGATVNVLEPVIKPVTQPPVSAAWE</sequence>
<dbReference type="AlphaFoldDB" id="A0A8T1T1J3"/>
<dbReference type="EMBL" id="JAHGAV010000051">
    <property type="protein sequence ID" value="KAG6934817.1"/>
    <property type="molecule type" value="Genomic_DNA"/>
</dbReference>
<feature type="non-terminal residue" evidence="2">
    <location>
        <position position="169"/>
    </location>
</feature>
<dbReference type="InterPro" id="IPR028850">
    <property type="entry name" value="MUC16"/>
</dbReference>
<name>A0A8T1T1J3_CHESE</name>
<dbReference type="PROSITE" id="PS50024">
    <property type="entry name" value="SEA"/>
    <property type="match status" value="1"/>
</dbReference>
<dbReference type="Gene3D" id="3.30.70.960">
    <property type="entry name" value="SEA domain"/>
    <property type="match status" value="2"/>
</dbReference>
<organism evidence="2 3">
    <name type="scientific">Chelydra serpentina</name>
    <name type="common">Snapping turtle</name>
    <name type="synonym">Testudo serpentina</name>
    <dbReference type="NCBI Taxonomy" id="8475"/>
    <lineage>
        <taxon>Eukaryota</taxon>
        <taxon>Metazoa</taxon>
        <taxon>Chordata</taxon>
        <taxon>Craniata</taxon>
        <taxon>Vertebrata</taxon>
        <taxon>Euteleostomi</taxon>
        <taxon>Archelosauria</taxon>
        <taxon>Testudinata</taxon>
        <taxon>Testudines</taxon>
        <taxon>Cryptodira</taxon>
        <taxon>Durocryptodira</taxon>
        <taxon>Americhelydia</taxon>
        <taxon>Chelydroidea</taxon>
        <taxon>Chelydridae</taxon>
        <taxon>Chelydra</taxon>
    </lineage>
</organism>
<dbReference type="Proteomes" id="UP000765507">
    <property type="component" value="Unassembled WGS sequence"/>
</dbReference>
<dbReference type="Pfam" id="PF01390">
    <property type="entry name" value="SEA"/>
    <property type="match status" value="1"/>
</dbReference>
<keyword evidence="3" id="KW-1185">Reference proteome</keyword>